<evidence type="ECO:0000313" key="3">
    <source>
        <dbReference type="Proteomes" id="UP000800040"/>
    </source>
</evidence>
<sequence length="129" mass="14441">QMYQRALAGKEKAWGLDHTSTLATVNNLGNLYKALGRLEEAEQMLQRALDGYAKAIHPDNLFTYVPALNNKGAFAALRKSQGCIKEAKHWYSQALLGYEKTFGERHKKCQALRDNLAALASEDEEEQDA</sequence>
<dbReference type="SUPFAM" id="SSF48452">
    <property type="entry name" value="TPR-like"/>
    <property type="match status" value="1"/>
</dbReference>
<proteinExistence type="predicted"/>
<dbReference type="EMBL" id="ML975517">
    <property type="protein sequence ID" value="KAF1828632.1"/>
    <property type="molecule type" value="Genomic_DNA"/>
</dbReference>
<organism evidence="2 3">
    <name type="scientific">Decorospora gaudefroyi</name>
    <dbReference type="NCBI Taxonomy" id="184978"/>
    <lineage>
        <taxon>Eukaryota</taxon>
        <taxon>Fungi</taxon>
        <taxon>Dikarya</taxon>
        <taxon>Ascomycota</taxon>
        <taxon>Pezizomycotina</taxon>
        <taxon>Dothideomycetes</taxon>
        <taxon>Pleosporomycetidae</taxon>
        <taxon>Pleosporales</taxon>
        <taxon>Pleosporineae</taxon>
        <taxon>Pleosporaceae</taxon>
        <taxon>Decorospora</taxon>
    </lineage>
</organism>
<reference evidence="2" key="1">
    <citation type="submission" date="2020-01" db="EMBL/GenBank/DDBJ databases">
        <authorList>
            <consortium name="DOE Joint Genome Institute"/>
            <person name="Haridas S."/>
            <person name="Albert R."/>
            <person name="Binder M."/>
            <person name="Bloem J."/>
            <person name="Labutti K."/>
            <person name="Salamov A."/>
            <person name="Andreopoulos B."/>
            <person name="Baker S.E."/>
            <person name="Barry K."/>
            <person name="Bills G."/>
            <person name="Bluhm B.H."/>
            <person name="Cannon C."/>
            <person name="Castanera R."/>
            <person name="Culley D.E."/>
            <person name="Daum C."/>
            <person name="Ezra D."/>
            <person name="Gonzalez J.B."/>
            <person name="Henrissat B."/>
            <person name="Kuo A."/>
            <person name="Liang C."/>
            <person name="Lipzen A."/>
            <person name="Lutzoni F."/>
            <person name="Magnuson J."/>
            <person name="Mondo S."/>
            <person name="Nolan M."/>
            <person name="Ohm R."/>
            <person name="Pangilinan J."/>
            <person name="Park H.-J."/>
            <person name="Ramirez L."/>
            <person name="Alfaro M."/>
            <person name="Sun H."/>
            <person name="Tritt A."/>
            <person name="Yoshinaga Y."/>
            <person name="Zwiers L.-H."/>
            <person name="Turgeon B.G."/>
            <person name="Goodwin S.B."/>
            <person name="Spatafora J.W."/>
            <person name="Crous P.W."/>
            <person name="Grigoriev I.V."/>
        </authorList>
    </citation>
    <scope>NUCLEOTIDE SEQUENCE</scope>
    <source>
        <strain evidence="2">P77</strain>
    </source>
</reference>
<dbReference type="PANTHER" id="PTHR46082">
    <property type="entry name" value="ATP/GTP-BINDING PROTEIN-RELATED"/>
    <property type="match status" value="1"/>
</dbReference>
<evidence type="ECO:0000313" key="2">
    <source>
        <dbReference type="EMBL" id="KAF1828632.1"/>
    </source>
</evidence>
<feature type="non-terminal residue" evidence="2">
    <location>
        <position position="1"/>
    </location>
</feature>
<feature type="non-terminal residue" evidence="2">
    <location>
        <position position="129"/>
    </location>
</feature>
<protein>
    <submittedName>
        <fullName evidence="2">Uncharacterized protein</fullName>
    </submittedName>
</protein>
<keyword evidence="1" id="KW-0802">TPR repeat</keyword>
<dbReference type="InterPro" id="IPR019734">
    <property type="entry name" value="TPR_rpt"/>
</dbReference>
<name>A0A6A5K318_9PLEO</name>
<evidence type="ECO:0000256" key="1">
    <source>
        <dbReference type="PROSITE-ProRule" id="PRU00339"/>
    </source>
</evidence>
<keyword evidence="3" id="KW-1185">Reference proteome</keyword>
<dbReference type="Proteomes" id="UP000800040">
    <property type="component" value="Unassembled WGS sequence"/>
</dbReference>
<dbReference type="InterPro" id="IPR011990">
    <property type="entry name" value="TPR-like_helical_dom_sf"/>
</dbReference>
<dbReference type="Pfam" id="PF13424">
    <property type="entry name" value="TPR_12"/>
    <property type="match status" value="1"/>
</dbReference>
<dbReference type="InterPro" id="IPR053137">
    <property type="entry name" value="NLR-like"/>
</dbReference>
<dbReference type="PROSITE" id="PS50005">
    <property type="entry name" value="TPR"/>
    <property type="match status" value="1"/>
</dbReference>
<gene>
    <name evidence="2" type="ORF">BDW02DRAFT_458277</name>
</gene>
<dbReference type="AlphaFoldDB" id="A0A6A5K318"/>
<accession>A0A6A5K318</accession>
<feature type="repeat" description="TPR" evidence="1">
    <location>
        <begin position="22"/>
        <end position="55"/>
    </location>
</feature>
<dbReference type="PANTHER" id="PTHR46082:SF6">
    <property type="entry name" value="AAA+ ATPASE DOMAIN-CONTAINING PROTEIN-RELATED"/>
    <property type="match status" value="1"/>
</dbReference>
<dbReference type="Gene3D" id="1.25.40.10">
    <property type="entry name" value="Tetratricopeptide repeat domain"/>
    <property type="match status" value="1"/>
</dbReference>
<dbReference type="OrthoDB" id="1658288at2759"/>